<dbReference type="Proteomes" id="UP000232587">
    <property type="component" value="Unassembled WGS sequence"/>
</dbReference>
<organism evidence="3 4">
    <name type="scientific">Novosphingobium kunmingense</name>
    <dbReference type="NCBI Taxonomy" id="1211806"/>
    <lineage>
        <taxon>Bacteria</taxon>
        <taxon>Pseudomonadati</taxon>
        <taxon>Pseudomonadota</taxon>
        <taxon>Alphaproteobacteria</taxon>
        <taxon>Sphingomonadales</taxon>
        <taxon>Sphingomonadaceae</taxon>
        <taxon>Novosphingobium</taxon>
    </lineage>
</organism>
<dbReference type="EMBL" id="PHUF01000002">
    <property type="protein sequence ID" value="PKB25938.1"/>
    <property type="molecule type" value="Genomic_DNA"/>
</dbReference>
<evidence type="ECO:0000313" key="4">
    <source>
        <dbReference type="Proteomes" id="UP000232587"/>
    </source>
</evidence>
<keyword evidence="1" id="KW-0732">Signal</keyword>
<reference evidence="3 4" key="1">
    <citation type="submission" date="2017-11" db="EMBL/GenBank/DDBJ databases">
        <title>Genomic Encyclopedia of Type Strains, Phase III (KMG-III): the genomes of soil and plant-associated and newly described type strains.</title>
        <authorList>
            <person name="Whitman W."/>
        </authorList>
    </citation>
    <scope>NUCLEOTIDE SEQUENCE [LARGE SCALE GENOMIC DNA]</scope>
    <source>
        <strain evidence="3 4">CGMCC 1.12274</strain>
    </source>
</reference>
<feature type="chain" id="PRO_5014774094" evidence="1">
    <location>
        <begin position="21"/>
        <end position="231"/>
    </location>
</feature>
<sequence length="231" mass="24545">MPHRLLKLVALAGMAALSAAATKPAPKAAVNWNAAVAVTPAGSHVLGNPGAGVKLAEYVSYTCPHCAHFEIEASGPLKLAYVRSGKVSVEVRHLVRDPVDLTVAMLSNCGPKDRFFVNHGMFMRAQGTWMKPLLTASAAQRSRWTTGDLAARNRAIAADLKLYDMMATRGYDRPAVDRCLADGAMAQRLAQQTQDAQNAGVSGTPSFAINGALLAGTHEWTTLRPQLDAAL</sequence>
<dbReference type="InterPro" id="IPR036249">
    <property type="entry name" value="Thioredoxin-like_sf"/>
</dbReference>
<keyword evidence="3" id="KW-0413">Isomerase</keyword>
<dbReference type="AlphaFoldDB" id="A0A2N0I413"/>
<dbReference type="GO" id="GO:0016853">
    <property type="term" value="F:isomerase activity"/>
    <property type="evidence" value="ECO:0007669"/>
    <property type="project" value="UniProtKB-KW"/>
</dbReference>
<comment type="caution">
    <text evidence="3">The sequence shown here is derived from an EMBL/GenBank/DDBJ whole genome shotgun (WGS) entry which is preliminary data.</text>
</comment>
<accession>A0A2N0I413</accession>
<protein>
    <submittedName>
        <fullName evidence="3">Protein-disulfide isomerase</fullName>
    </submittedName>
</protein>
<feature type="domain" description="Thioredoxin-like fold" evidence="2">
    <location>
        <begin position="42"/>
        <end position="228"/>
    </location>
</feature>
<keyword evidence="4" id="KW-1185">Reference proteome</keyword>
<evidence type="ECO:0000313" key="3">
    <source>
        <dbReference type="EMBL" id="PKB25938.1"/>
    </source>
</evidence>
<dbReference type="Gene3D" id="1.10.40.110">
    <property type="match status" value="1"/>
</dbReference>
<dbReference type="SUPFAM" id="SSF52833">
    <property type="entry name" value="Thioredoxin-like"/>
    <property type="match status" value="1"/>
</dbReference>
<dbReference type="Pfam" id="PF13462">
    <property type="entry name" value="Thioredoxin_4"/>
    <property type="match status" value="1"/>
</dbReference>
<evidence type="ECO:0000256" key="1">
    <source>
        <dbReference type="SAM" id="SignalP"/>
    </source>
</evidence>
<feature type="signal peptide" evidence="1">
    <location>
        <begin position="1"/>
        <end position="20"/>
    </location>
</feature>
<evidence type="ECO:0000259" key="2">
    <source>
        <dbReference type="Pfam" id="PF13462"/>
    </source>
</evidence>
<dbReference type="Gene3D" id="3.40.30.10">
    <property type="entry name" value="Glutaredoxin"/>
    <property type="match status" value="1"/>
</dbReference>
<proteinExistence type="predicted"/>
<gene>
    <name evidence="3" type="ORF">B0I00_1146</name>
</gene>
<dbReference type="InterPro" id="IPR012336">
    <property type="entry name" value="Thioredoxin-like_fold"/>
</dbReference>
<name>A0A2N0I413_9SPHN</name>